<dbReference type="PANTHER" id="PTHR32157:SF0">
    <property type="entry name" value="CANCER_TESTIS ANTIGEN FAMILY 47 MEMBER C1"/>
    <property type="match status" value="1"/>
</dbReference>
<keyword evidence="3" id="KW-1185">Reference proteome</keyword>
<dbReference type="Proteomes" id="UP000551758">
    <property type="component" value="Unassembled WGS sequence"/>
</dbReference>
<feature type="compositionally biased region" description="Basic and acidic residues" evidence="1">
    <location>
        <begin position="215"/>
        <end position="233"/>
    </location>
</feature>
<feature type="compositionally biased region" description="Acidic residues" evidence="1">
    <location>
        <begin position="72"/>
        <end position="84"/>
    </location>
</feature>
<dbReference type="PANTHER" id="PTHR32157">
    <property type="entry name" value="GENE 6268-RELATED"/>
    <property type="match status" value="1"/>
</dbReference>
<feature type="region of interest" description="Disordered" evidence="1">
    <location>
        <begin position="134"/>
        <end position="241"/>
    </location>
</feature>
<feature type="compositionally biased region" description="Low complexity" evidence="1">
    <location>
        <begin position="56"/>
        <end position="67"/>
    </location>
</feature>
<gene>
    <name evidence="2" type="ORF">HPG69_007181</name>
</gene>
<name>A0A7J7EDR9_DICBM</name>
<protein>
    <recommendedName>
        <fullName evidence="4">Cancer/testis antigen 47A-like</fullName>
    </recommendedName>
</protein>
<feature type="compositionally biased region" description="Acidic residues" evidence="1">
    <location>
        <begin position="205"/>
        <end position="214"/>
    </location>
</feature>
<dbReference type="Pfam" id="PF15623">
    <property type="entry name" value="CT47"/>
    <property type="match status" value="1"/>
</dbReference>
<evidence type="ECO:0000313" key="3">
    <source>
        <dbReference type="Proteomes" id="UP000551758"/>
    </source>
</evidence>
<organism evidence="2 3">
    <name type="scientific">Diceros bicornis minor</name>
    <name type="common">South-central black rhinoceros</name>
    <dbReference type="NCBI Taxonomy" id="77932"/>
    <lineage>
        <taxon>Eukaryota</taxon>
        <taxon>Metazoa</taxon>
        <taxon>Chordata</taxon>
        <taxon>Craniata</taxon>
        <taxon>Vertebrata</taxon>
        <taxon>Euteleostomi</taxon>
        <taxon>Mammalia</taxon>
        <taxon>Eutheria</taxon>
        <taxon>Laurasiatheria</taxon>
        <taxon>Perissodactyla</taxon>
        <taxon>Rhinocerotidae</taxon>
        <taxon>Diceros</taxon>
    </lineage>
</organism>
<feature type="compositionally biased region" description="Basic and acidic residues" evidence="1">
    <location>
        <begin position="166"/>
        <end position="188"/>
    </location>
</feature>
<feature type="compositionally biased region" description="Low complexity" evidence="1">
    <location>
        <begin position="19"/>
        <end position="29"/>
    </location>
</feature>
<comment type="caution">
    <text evidence="2">The sequence shown here is derived from an EMBL/GenBank/DDBJ whole genome shotgun (WGS) entry which is preliminary data.</text>
</comment>
<accession>A0A7J7EDR9</accession>
<dbReference type="AlphaFoldDB" id="A0A7J7EDR9"/>
<evidence type="ECO:0000256" key="1">
    <source>
        <dbReference type="SAM" id="MobiDB-lite"/>
    </source>
</evidence>
<dbReference type="EMBL" id="JACDTQ010003580">
    <property type="protein sequence ID" value="KAF5913754.1"/>
    <property type="molecule type" value="Genomic_DNA"/>
</dbReference>
<evidence type="ECO:0008006" key="4">
    <source>
        <dbReference type="Google" id="ProtNLM"/>
    </source>
</evidence>
<evidence type="ECO:0000313" key="2">
    <source>
        <dbReference type="EMBL" id="KAF5913754.1"/>
    </source>
</evidence>
<reference evidence="2 3" key="1">
    <citation type="journal article" date="2020" name="Mol. Biol. Evol.">
        <title>Interspecific Gene Flow and the Evolution of Specialization in Black and White Rhinoceros.</title>
        <authorList>
            <person name="Moodley Y."/>
            <person name="Westbury M.V."/>
            <person name="Russo I.M."/>
            <person name="Gopalakrishnan S."/>
            <person name="Rakotoarivelo A."/>
            <person name="Olsen R.A."/>
            <person name="Prost S."/>
            <person name="Tunstall T."/>
            <person name="Ryder O.A."/>
            <person name="Dalen L."/>
            <person name="Bruford M.W."/>
        </authorList>
    </citation>
    <scope>NUCLEOTIDE SEQUENCE [LARGE SCALE GENOMIC DNA]</scope>
    <source>
        <strain evidence="2">SBR-YM</strain>
        <tissue evidence="2">Skin</tissue>
    </source>
</reference>
<sequence length="281" mass="29806">MSATGEGDMTLGGPDSPMGMAGAWARAAGAGDGVGSESGPHGAAGVRGAAGGLGEAAGEQGAAAAEGGSAGEDSDIGPAEEGEEEAGRDLVVDAHLFPMANFRLMFLDLVRSLLHRVYYNDHVLVRPRAGRLLLGRPRPRAPDGAAELHAPQPPPEGAAAPAPAEEATREPPEEATREPAEEATREPAEEAAAAAETTKCRYENANEEVEDAESKEEKEKFNRKQEGPEKDLDPAESTLRKSSCVFHTNTSFSYGRYRNQGSGRLRGIERRWKKKNLFFTL</sequence>
<proteinExistence type="predicted"/>
<dbReference type="InterPro" id="IPR028930">
    <property type="entry name" value="CT47"/>
</dbReference>
<feature type="region of interest" description="Disordered" evidence="1">
    <location>
        <begin position="1"/>
        <end position="86"/>
    </location>
</feature>